<evidence type="ECO:0000259" key="18">
    <source>
        <dbReference type="PROSITE" id="PS51198"/>
    </source>
</evidence>
<dbReference type="HOGENOM" id="CLU_001114_6_1_7"/>
<evidence type="ECO:0000256" key="15">
    <source>
        <dbReference type="ARBA" id="ARBA00048988"/>
    </source>
</evidence>
<evidence type="ECO:0000256" key="9">
    <source>
        <dbReference type="ARBA" id="ARBA00022842"/>
    </source>
</evidence>
<feature type="domain" description="UvrD-like helicase C-terminal" evidence="19">
    <location>
        <begin position="546"/>
        <end position="809"/>
    </location>
</feature>
<dbReference type="EC" id="5.6.2.4" evidence="14"/>
<dbReference type="EMBL" id="CP001940">
    <property type="protein sequence ID" value="ADH85412.1"/>
    <property type="molecule type" value="Genomic_DNA"/>
</dbReference>
<dbReference type="PROSITE" id="PS51198">
    <property type="entry name" value="UVRD_HELICASE_ATP_BIND"/>
    <property type="match status" value="1"/>
</dbReference>
<keyword evidence="10" id="KW-0238">DNA-binding</keyword>
<evidence type="ECO:0000256" key="13">
    <source>
        <dbReference type="ARBA" id="ARBA00034617"/>
    </source>
</evidence>
<dbReference type="GO" id="GO:0005829">
    <property type="term" value="C:cytosol"/>
    <property type="evidence" value="ECO:0007669"/>
    <property type="project" value="TreeGrafter"/>
</dbReference>
<comment type="catalytic activity">
    <reaction evidence="15">
        <text>ATP + H2O = ADP + phosphate + H(+)</text>
        <dbReference type="Rhea" id="RHEA:13065"/>
        <dbReference type="ChEBI" id="CHEBI:15377"/>
        <dbReference type="ChEBI" id="CHEBI:15378"/>
        <dbReference type="ChEBI" id="CHEBI:30616"/>
        <dbReference type="ChEBI" id="CHEBI:43474"/>
        <dbReference type="ChEBI" id="CHEBI:456216"/>
        <dbReference type="EC" id="5.6.2.4"/>
    </reaction>
</comment>
<keyword evidence="11" id="KW-0234">DNA repair</keyword>
<protein>
    <recommendedName>
        <fullName evidence="14">DNA 3'-5' helicase</fullName>
        <ecNumber evidence="14">5.6.2.4</ecNumber>
    </recommendedName>
</protein>
<evidence type="ECO:0000256" key="16">
    <source>
        <dbReference type="PROSITE-ProRule" id="PRU00560"/>
    </source>
</evidence>
<dbReference type="FunCoup" id="D6Z1F7">
    <property type="interactions" value="85"/>
</dbReference>
<dbReference type="InterPro" id="IPR011604">
    <property type="entry name" value="PDDEXK-like_dom_sf"/>
</dbReference>
<feature type="compositionally biased region" description="Low complexity" evidence="17">
    <location>
        <begin position="1016"/>
        <end position="1029"/>
    </location>
</feature>
<dbReference type="STRING" id="589865.DaAHT2_0708"/>
<dbReference type="PROSITE" id="PS51217">
    <property type="entry name" value="UVRD_HELICASE_CTER"/>
    <property type="match status" value="1"/>
</dbReference>
<keyword evidence="9" id="KW-0460">Magnesium</keyword>
<dbReference type="InterPro" id="IPR000212">
    <property type="entry name" value="DNA_helicase_UvrD/REP"/>
</dbReference>
<accession>D6Z1F7</accession>
<dbReference type="GO" id="GO:0046872">
    <property type="term" value="F:metal ion binding"/>
    <property type="evidence" value="ECO:0007669"/>
    <property type="project" value="UniProtKB-KW"/>
</dbReference>
<feature type="region of interest" description="Disordered" evidence="17">
    <location>
        <begin position="945"/>
        <end position="968"/>
    </location>
</feature>
<dbReference type="CDD" id="cd22352">
    <property type="entry name" value="RecB_C-like"/>
    <property type="match status" value="1"/>
</dbReference>
<evidence type="ECO:0000256" key="14">
    <source>
        <dbReference type="ARBA" id="ARBA00034808"/>
    </source>
</evidence>
<keyword evidence="7" id="KW-0269">Exonuclease</keyword>
<evidence type="ECO:0000256" key="7">
    <source>
        <dbReference type="ARBA" id="ARBA00022839"/>
    </source>
</evidence>
<evidence type="ECO:0000256" key="4">
    <source>
        <dbReference type="ARBA" id="ARBA00022763"/>
    </source>
</evidence>
<keyword evidence="21" id="KW-1185">Reference proteome</keyword>
<dbReference type="InterPro" id="IPR014017">
    <property type="entry name" value="DNA_helicase_UvrD-like_C"/>
</dbReference>
<evidence type="ECO:0000313" key="21">
    <source>
        <dbReference type="Proteomes" id="UP000001508"/>
    </source>
</evidence>
<dbReference type="Proteomes" id="UP000001508">
    <property type="component" value="Chromosome"/>
</dbReference>
<dbReference type="InterPro" id="IPR004586">
    <property type="entry name" value="RecB"/>
</dbReference>
<dbReference type="InterPro" id="IPR038726">
    <property type="entry name" value="PDDEXK_AddAB-type"/>
</dbReference>
<dbReference type="Pfam" id="PF13361">
    <property type="entry name" value="UvrD_C"/>
    <property type="match status" value="1"/>
</dbReference>
<reference evidence="21" key="1">
    <citation type="submission" date="2010-02" db="EMBL/GenBank/DDBJ databases">
        <title>Complete sequence of Desulfurivibrio alkaliphilus AHT2.</title>
        <authorList>
            <consortium name="US DOE Joint Genome Institute"/>
            <person name="Pitluck S."/>
            <person name="Chertkov O."/>
            <person name="Detter J.C."/>
            <person name="Han C."/>
            <person name="Tapia R."/>
            <person name="Larimer F."/>
            <person name="Land M."/>
            <person name="Hauser L."/>
            <person name="Kyrpides N."/>
            <person name="Mikhailova N."/>
            <person name="Sorokin D.Y."/>
            <person name="Muyzer G."/>
            <person name="Woyke T."/>
        </authorList>
    </citation>
    <scope>NUCLEOTIDE SEQUENCE [LARGE SCALE GENOMIC DNA]</scope>
    <source>
        <strain evidence="21">DSM 19089 / UNIQEM U267 / AHT2</strain>
    </source>
</reference>
<dbReference type="SUPFAM" id="SSF52980">
    <property type="entry name" value="Restriction endonuclease-like"/>
    <property type="match status" value="1"/>
</dbReference>
<feature type="domain" description="UvrD-like helicase ATP-binding" evidence="18">
    <location>
        <begin position="1"/>
        <end position="507"/>
    </location>
</feature>
<gene>
    <name evidence="20" type="ordered locus">DaAHT2_0708</name>
</gene>
<feature type="binding site" evidence="16">
    <location>
        <begin position="22"/>
        <end position="29"/>
    </location>
    <ligand>
        <name>ATP</name>
        <dbReference type="ChEBI" id="CHEBI:30616"/>
    </ligand>
</feature>
<dbReference type="GO" id="GO:0008854">
    <property type="term" value="F:exodeoxyribonuclease V activity"/>
    <property type="evidence" value="ECO:0007669"/>
    <property type="project" value="InterPro"/>
</dbReference>
<evidence type="ECO:0000256" key="12">
    <source>
        <dbReference type="ARBA" id="ARBA00023235"/>
    </source>
</evidence>
<dbReference type="PANTHER" id="PTHR11070">
    <property type="entry name" value="UVRD / RECB / PCRA DNA HELICASE FAMILY MEMBER"/>
    <property type="match status" value="1"/>
</dbReference>
<keyword evidence="4" id="KW-0227">DNA damage</keyword>
<organism evidence="20 21">
    <name type="scientific">Desulfurivibrio alkaliphilus (strain DSM 19089 / UNIQEM U267 / AHT2)</name>
    <dbReference type="NCBI Taxonomy" id="589865"/>
    <lineage>
        <taxon>Bacteria</taxon>
        <taxon>Pseudomonadati</taxon>
        <taxon>Thermodesulfobacteriota</taxon>
        <taxon>Desulfobulbia</taxon>
        <taxon>Desulfobulbales</taxon>
        <taxon>Desulfobulbaceae</taxon>
        <taxon>Desulfurivibrio</taxon>
    </lineage>
</organism>
<keyword evidence="8 16" id="KW-0067">ATP-binding</keyword>
<evidence type="ECO:0000256" key="5">
    <source>
        <dbReference type="ARBA" id="ARBA00022801"/>
    </source>
</evidence>
<evidence type="ECO:0000256" key="3">
    <source>
        <dbReference type="ARBA" id="ARBA00022741"/>
    </source>
</evidence>
<dbReference type="GO" id="GO:0003677">
    <property type="term" value="F:DNA binding"/>
    <property type="evidence" value="ECO:0007669"/>
    <property type="project" value="UniProtKB-KW"/>
</dbReference>
<feature type="region of interest" description="Disordered" evidence="17">
    <location>
        <begin position="1016"/>
        <end position="1046"/>
    </location>
</feature>
<evidence type="ECO:0000256" key="11">
    <source>
        <dbReference type="ARBA" id="ARBA00023204"/>
    </source>
</evidence>
<dbReference type="Gene3D" id="1.10.486.10">
    <property type="entry name" value="PCRA, domain 4"/>
    <property type="match status" value="1"/>
</dbReference>
<dbReference type="eggNOG" id="COG1074">
    <property type="taxonomic scope" value="Bacteria"/>
</dbReference>
<evidence type="ECO:0000256" key="6">
    <source>
        <dbReference type="ARBA" id="ARBA00022806"/>
    </source>
</evidence>
<evidence type="ECO:0000256" key="17">
    <source>
        <dbReference type="SAM" id="MobiDB-lite"/>
    </source>
</evidence>
<evidence type="ECO:0000259" key="19">
    <source>
        <dbReference type="PROSITE" id="PS51217"/>
    </source>
</evidence>
<keyword evidence="5 16" id="KW-0378">Hydrolase</keyword>
<keyword evidence="3 16" id="KW-0547">Nucleotide-binding</keyword>
<evidence type="ECO:0000256" key="1">
    <source>
        <dbReference type="ARBA" id="ARBA00022722"/>
    </source>
</evidence>
<dbReference type="RefSeq" id="WP_013162942.1">
    <property type="nucleotide sequence ID" value="NC_014216.1"/>
</dbReference>
<sequence>MITPQPFNAAALPSAPLQLIEASAGTGKTYSITSLYLRFILEQELPVEKILVLSFTEAATAELHGRLRARLQAAATAFQQGGGTNDPFLQELVRNSRRPERDLRLLQRAVSDIDQAAVTTIHSFCHRVLQQGAFESGMPFELELLGEVTPFIDELIYDFLATLHHRDDPRLLALWRRVYSLTELRALVREGLRHRHFPLLTGVSEQPHRIFGRSARLTYRGYAAPGCLPEPAARLFAYGPLDRQFSAPVGAETSPWAGQMADIQRRYTRARQCWQQNREEIVKTLHDTDFLKKYRDLLAAGLVDKLAVHLAAPEPRSLVLPSGAEKMTPAVFNDPDGGVCKKINIKKGNIPRHRFFDLWAHYMEPVQKLAFSYQTAIQQELLAFARRELPARLAAAGLQSFDDLLYGLERALRGPGAAALRRFIGSRYPVALIDEFQDTDPVQYSIFQQVYGQHVAGGREEGRRLILIGDPKQAIYAFRGADIFAYLQAAQDAGEQRYTMTINWRADRRLVAAVNALFQPVAQPFVVPGIDFPAVTARPDAPDLWRETTSAGEEDEQPLQFLLPPPKLAERLNSGPGRLPARSRVEKAVPNLVAADIVRLLEGAGSLGERGLRPADIAVLVRSNQQAALVQHALQRRGVAAVLHSRESVFQSTEARQLSILLHGLLGQAGEPQRRAAMLSGLLGCTRAELESLEEDEQQWQSWLLRFTRWSRLWSERGFMAVMRAIGEEQEMPARLLNHPNGQRRLTNFRHLAELLHNQEREAHLQPPALLKWLDEGIAGLRPGSEFDELRLESDEEAVQVLTIHRSKGLQYPVVYCPYLWKTGKRKNEEKDKFFTFHDPDDHWQGKITLQPDDEQRQARRRELFAEDLRLLYVALTRARHCCRAVWFGADGYQESALAYLLHGGEQGHPPADLTGLSFAELQQRLHRRVANEPDWGLQTASAETIPAPPQHGQVQKPSAAAAADPTRLRQMQTTIDTAWRVGSFSHLIARASELNATVSERDYDAAADAAATVAGDSAGAAARTATGDSDGDAAGDRGGAAPVTAAGAPPVSLRLAARVPLADLPAGAAIGNLWHRILELISFQQPDQHQEIIAEQLRIFGVDRRQWQPVLEEALATILDTPLTAAEPFRLADIKDTERLNEMAFIGPVRQQDQPLEAADLARVFKQFPENLPPGYADRLAQLRFPALQGYLKGFVDLICRWQNKWYVIDYKSNLLGPTHADYQPANLLPAMSNHHYILQYHLYTLALHRHLAQRLPDYDYDQHFGGALYLFLRGLHPDLGPAAGIHHERPPRQRIEALAGL</sequence>
<dbReference type="GO" id="GO:0043138">
    <property type="term" value="F:3'-5' DNA helicase activity"/>
    <property type="evidence" value="ECO:0007669"/>
    <property type="project" value="UniProtKB-EC"/>
</dbReference>
<dbReference type="GO" id="GO:0000725">
    <property type="term" value="P:recombinational repair"/>
    <property type="evidence" value="ECO:0007669"/>
    <property type="project" value="TreeGrafter"/>
</dbReference>
<comment type="catalytic activity">
    <reaction evidence="13">
        <text>Couples ATP hydrolysis with the unwinding of duplex DNA by translocating in the 3'-5' direction.</text>
        <dbReference type="EC" id="5.6.2.4"/>
    </reaction>
</comment>
<dbReference type="OrthoDB" id="9810135at2"/>
<dbReference type="KEGG" id="dak:DaAHT2_0708"/>
<name>D6Z1F7_DESAT</name>
<dbReference type="SUPFAM" id="SSF52540">
    <property type="entry name" value="P-loop containing nucleoside triphosphate hydrolases"/>
    <property type="match status" value="1"/>
</dbReference>
<keyword evidence="1" id="KW-0540">Nuclease</keyword>
<evidence type="ECO:0000313" key="20">
    <source>
        <dbReference type="EMBL" id="ADH85412.1"/>
    </source>
</evidence>
<evidence type="ECO:0000256" key="10">
    <source>
        <dbReference type="ARBA" id="ARBA00023125"/>
    </source>
</evidence>
<dbReference type="InParanoid" id="D6Z1F7"/>
<dbReference type="Pfam" id="PF00580">
    <property type="entry name" value="UvrD-helicase"/>
    <property type="match status" value="2"/>
</dbReference>
<evidence type="ECO:0000256" key="2">
    <source>
        <dbReference type="ARBA" id="ARBA00022723"/>
    </source>
</evidence>
<dbReference type="InterPro" id="IPR011335">
    <property type="entry name" value="Restrct_endonuc-II-like"/>
</dbReference>
<evidence type="ECO:0000256" key="8">
    <source>
        <dbReference type="ARBA" id="ARBA00022840"/>
    </source>
</evidence>
<keyword evidence="2" id="KW-0479">Metal-binding</keyword>
<dbReference type="GO" id="GO:0016887">
    <property type="term" value="F:ATP hydrolysis activity"/>
    <property type="evidence" value="ECO:0007669"/>
    <property type="project" value="RHEA"/>
</dbReference>
<dbReference type="GO" id="GO:0009338">
    <property type="term" value="C:exodeoxyribonuclease V complex"/>
    <property type="evidence" value="ECO:0007669"/>
    <property type="project" value="TreeGrafter"/>
</dbReference>
<proteinExistence type="inferred from homology"/>
<dbReference type="Pfam" id="PF12705">
    <property type="entry name" value="PDDEXK_1"/>
    <property type="match status" value="1"/>
</dbReference>
<dbReference type="Gene3D" id="3.90.320.10">
    <property type="match status" value="1"/>
</dbReference>
<dbReference type="InterPro" id="IPR027417">
    <property type="entry name" value="P-loop_NTPase"/>
</dbReference>
<keyword evidence="6 16" id="KW-0347">Helicase</keyword>
<dbReference type="InterPro" id="IPR014016">
    <property type="entry name" value="UvrD-like_ATP-bd"/>
</dbReference>
<dbReference type="PANTHER" id="PTHR11070:SF23">
    <property type="entry name" value="RECBCD ENZYME SUBUNIT RECB"/>
    <property type="match status" value="1"/>
</dbReference>
<keyword evidence="12" id="KW-0413">Isomerase</keyword>
<dbReference type="GO" id="GO:0005524">
    <property type="term" value="F:ATP binding"/>
    <property type="evidence" value="ECO:0007669"/>
    <property type="project" value="UniProtKB-UniRule"/>
</dbReference>
<dbReference type="Gene3D" id="3.40.50.300">
    <property type="entry name" value="P-loop containing nucleotide triphosphate hydrolases"/>
    <property type="match status" value="3"/>
</dbReference>
<dbReference type="HAMAP" id="MF_01485">
    <property type="entry name" value="RecB"/>
    <property type="match status" value="1"/>
</dbReference>